<dbReference type="PANTHER" id="PTHR46455:SF4">
    <property type="entry name" value="GH11294P"/>
    <property type="match status" value="1"/>
</dbReference>
<dbReference type="PANTHER" id="PTHR46455">
    <property type="entry name" value="SET AND MYND DOMAIN CONTAINING, ARTHROPOD-SPECIFIC, MEMBER 4, ISOFORM A"/>
    <property type="match status" value="1"/>
</dbReference>
<organism evidence="8">
    <name type="scientific">Notodromas monacha</name>
    <dbReference type="NCBI Taxonomy" id="399045"/>
    <lineage>
        <taxon>Eukaryota</taxon>
        <taxon>Metazoa</taxon>
        <taxon>Ecdysozoa</taxon>
        <taxon>Arthropoda</taxon>
        <taxon>Crustacea</taxon>
        <taxon>Oligostraca</taxon>
        <taxon>Ostracoda</taxon>
        <taxon>Podocopa</taxon>
        <taxon>Podocopida</taxon>
        <taxon>Cypridocopina</taxon>
        <taxon>Cypridoidea</taxon>
        <taxon>Cyprididae</taxon>
        <taxon>Notodromas</taxon>
    </lineage>
</organism>
<dbReference type="OrthoDB" id="4664297at2759"/>
<dbReference type="InterPro" id="IPR036249">
    <property type="entry name" value="Thioredoxin-like_sf"/>
</dbReference>
<gene>
    <name evidence="8" type="ORF">NMOB1V02_LOCUS11829</name>
</gene>
<dbReference type="AlphaFoldDB" id="A0A7R9GJ05"/>
<dbReference type="Proteomes" id="UP000678499">
    <property type="component" value="Unassembled WGS sequence"/>
</dbReference>
<dbReference type="EC" id="2.5.1.18" evidence="2"/>
<dbReference type="Gene3D" id="6.10.140.2220">
    <property type="match status" value="1"/>
</dbReference>
<dbReference type="SUPFAM" id="SSF82199">
    <property type="entry name" value="SET domain"/>
    <property type="match status" value="1"/>
</dbReference>
<protein>
    <recommendedName>
        <fullName evidence="5">Glutathione S-transferase kappa 1</fullName>
        <ecNumber evidence="2">2.5.1.18</ecNumber>
    </recommendedName>
    <alternativeName>
        <fullName evidence="6">GST class-kappa</fullName>
    </alternativeName>
</protein>
<dbReference type="EMBL" id="CAJPEX010007383">
    <property type="protein sequence ID" value="CAG0924374.1"/>
    <property type="molecule type" value="Genomic_DNA"/>
</dbReference>
<dbReference type="CDD" id="cd20071">
    <property type="entry name" value="SET_SMYD"/>
    <property type="match status" value="1"/>
</dbReference>
<dbReference type="SUPFAM" id="SSF52833">
    <property type="entry name" value="Thioredoxin-like"/>
    <property type="match status" value="1"/>
</dbReference>
<dbReference type="GO" id="GO:0004364">
    <property type="term" value="F:glutathione transferase activity"/>
    <property type="evidence" value="ECO:0007669"/>
    <property type="project" value="UniProtKB-EC"/>
</dbReference>
<evidence type="ECO:0000256" key="5">
    <source>
        <dbReference type="ARBA" id="ARBA00073833"/>
    </source>
</evidence>
<evidence type="ECO:0000256" key="4">
    <source>
        <dbReference type="ARBA" id="ARBA00047960"/>
    </source>
</evidence>
<comment type="similarity">
    <text evidence="1">Belongs to the GST superfamily. Kappa family.</text>
</comment>
<accession>A0A7R9GJ05</accession>
<evidence type="ECO:0000256" key="3">
    <source>
        <dbReference type="ARBA" id="ARBA00022679"/>
    </source>
</evidence>
<name>A0A7R9GJ05_9CRUS</name>
<reference evidence="8" key="1">
    <citation type="submission" date="2020-11" db="EMBL/GenBank/DDBJ databases">
        <authorList>
            <person name="Tran Van P."/>
        </authorList>
    </citation>
    <scope>NUCLEOTIDE SEQUENCE</scope>
</reference>
<dbReference type="FunFam" id="3.40.30.10:FF:000096">
    <property type="entry name" value="Glutathione S-transferase kappa"/>
    <property type="match status" value="1"/>
</dbReference>
<dbReference type="EMBL" id="OA889420">
    <property type="protein sequence ID" value="CAD7284222.1"/>
    <property type="molecule type" value="Genomic_DNA"/>
</dbReference>
<dbReference type="Gene3D" id="2.170.270.10">
    <property type="entry name" value="SET domain"/>
    <property type="match status" value="1"/>
</dbReference>
<comment type="catalytic activity">
    <reaction evidence="4">
        <text>RX + glutathione = an S-substituted glutathione + a halide anion + H(+)</text>
        <dbReference type="Rhea" id="RHEA:16437"/>
        <dbReference type="ChEBI" id="CHEBI:15378"/>
        <dbReference type="ChEBI" id="CHEBI:16042"/>
        <dbReference type="ChEBI" id="CHEBI:17792"/>
        <dbReference type="ChEBI" id="CHEBI:57925"/>
        <dbReference type="ChEBI" id="CHEBI:90779"/>
        <dbReference type="EC" id="2.5.1.18"/>
    </reaction>
</comment>
<evidence type="ECO:0000256" key="2">
    <source>
        <dbReference type="ARBA" id="ARBA00012452"/>
    </source>
</evidence>
<evidence type="ECO:0000313" key="9">
    <source>
        <dbReference type="Proteomes" id="UP000678499"/>
    </source>
</evidence>
<dbReference type="InterPro" id="IPR053010">
    <property type="entry name" value="SET_SmydA-8"/>
</dbReference>
<dbReference type="Gene3D" id="3.40.30.10">
    <property type="entry name" value="Glutaredoxin"/>
    <property type="match status" value="1"/>
</dbReference>
<proteinExistence type="inferred from homology"/>
<sequence>MIEEEETKLRKQLIAPNGTILREAPLLIGPKQVSAPLCLGCHLHTAELMPCSRCGWPVCSPACAASRNHLPECTLSSRCRRTKLDPAKLSSSPYMLGCIIVLRALYLKETNAEAWKQLMSLQSHSAARRVMDKHDLDSVNVVAFIRDFLRLRDYDSDLMDEIIGIVDTNAFVVPRMDICAIYHRASMAEHSCLFNTVQTFDEDLVLTLKAVREIKPGEPVTICYTDPLWGTRNRRFHLAETKLFDCLCERCRDPFELGTNLSSLKCSKCAKGSLVNVTPLVEPGKWACVCGHEVTWLEAERVLGKFGERLSKLEDKVGKCEAFIEDCLSAGVRYLFPVMSVTKVQLFYDVLSPYSWFALETICRYRTLWNMSLEMKPALLSAVVSKAGNSPPGLVPNKMKYMCQDLLIGAEYFDVPLKLISDPSTTFFQKGSMRPMRFLTAIYKESPEKLESVSRQLWMRIWSRDEDMVAPESIAAAGKAAGLSDEEVQRYLAATETDAVKEALKDSVAEVLDAGGFGLPFFIVGEGSERKIFFGSDRFPQMAFVMGESWRGPVPLRGREVDGKL</sequence>
<dbReference type="Pfam" id="PF01323">
    <property type="entry name" value="DSBA"/>
    <property type="match status" value="1"/>
</dbReference>
<dbReference type="GO" id="GO:0005737">
    <property type="term" value="C:cytoplasm"/>
    <property type="evidence" value="ECO:0007669"/>
    <property type="project" value="UniProtKB-ARBA"/>
</dbReference>
<feature type="domain" description="DSBA-like thioredoxin" evidence="7">
    <location>
        <begin position="344"/>
        <end position="543"/>
    </location>
</feature>
<keyword evidence="9" id="KW-1185">Reference proteome</keyword>
<dbReference type="InterPro" id="IPR046341">
    <property type="entry name" value="SET_dom_sf"/>
</dbReference>
<dbReference type="InterPro" id="IPR001853">
    <property type="entry name" value="DSBA-like_thioredoxin_dom"/>
</dbReference>
<dbReference type="Gene3D" id="1.10.220.160">
    <property type="match status" value="1"/>
</dbReference>
<evidence type="ECO:0000259" key="7">
    <source>
        <dbReference type="Pfam" id="PF01323"/>
    </source>
</evidence>
<evidence type="ECO:0000256" key="1">
    <source>
        <dbReference type="ARBA" id="ARBA00006494"/>
    </source>
</evidence>
<evidence type="ECO:0000256" key="6">
    <source>
        <dbReference type="ARBA" id="ARBA00083519"/>
    </source>
</evidence>
<keyword evidence="3" id="KW-0808">Transferase</keyword>
<dbReference type="GO" id="GO:0016491">
    <property type="term" value="F:oxidoreductase activity"/>
    <property type="evidence" value="ECO:0007669"/>
    <property type="project" value="InterPro"/>
</dbReference>
<evidence type="ECO:0000313" key="8">
    <source>
        <dbReference type="EMBL" id="CAD7284222.1"/>
    </source>
</evidence>